<keyword evidence="3" id="KW-1185">Reference proteome</keyword>
<proteinExistence type="predicted"/>
<name>A0A251UKM3_HELAN</name>
<organism evidence="2 3">
    <name type="scientific">Helianthus annuus</name>
    <name type="common">Common sunflower</name>
    <dbReference type="NCBI Taxonomy" id="4232"/>
    <lineage>
        <taxon>Eukaryota</taxon>
        <taxon>Viridiplantae</taxon>
        <taxon>Streptophyta</taxon>
        <taxon>Embryophyta</taxon>
        <taxon>Tracheophyta</taxon>
        <taxon>Spermatophyta</taxon>
        <taxon>Magnoliopsida</taxon>
        <taxon>eudicotyledons</taxon>
        <taxon>Gunneridae</taxon>
        <taxon>Pentapetalae</taxon>
        <taxon>asterids</taxon>
        <taxon>campanulids</taxon>
        <taxon>Asterales</taxon>
        <taxon>Asteraceae</taxon>
        <taxon>Asteroideae</taxon>
        <taxon>Heliantheae alliance</taxon>
        <taxon>Heliantheae</taxon>
        <taxon>Helianthus</taxon>
    </lineage>
</organism>
<sequence>MSGRGHGRGNINMTQAELTDLINTRVAEALVAYQAGTECTKSARATPTQPTCLYIQNVHGL</sequence>
<gene>
    <name evidence="2" type="ORF">HannXRQ_Chr05g0130861</name>
    <name evidence="1" type="ORF">HanXRQr2_Chr05g0194441</name>
</gene>
<dbReference type="InParanoid" id="A0A251UKM3"/>
<evidence type="ECO:0000313" key="2">
    <source>
        <dbReference type="EMBL" id="OTG23910.1"/>
    </source>
</evidence>
<dbReference type="EMBL" id="MNCJ02000320">
    <property type="protein sequence ID" value="KAF5804207.1"/>
    <property type="molecule type" value="Genomic_DNA"/>
</dbReference>
<dbReference type="AlphaFoldDB" id="A0A251UKM3"/>
<dbReference type="EMBL" id="CM007894">
    <property type="protein sequence ID" value="OTG23910.1"/>
    <property type="molecule type" value="Genomic_DNA"/>
</dbReference>
<evidence type="ECO:0000313" key="1">
    <source>
        <dbReference type="EMBL" id="KAF5804207.1"/>
    </source>
</evidence>
<evidence type="ECO:0000313" key="3">
    <source>
        <dbReference type="Proteomes" id="UP000215914"/>
    </source>
</evidence>
<accession>A0A251UKM3</accession>
<dbReference type="Gramene" id="mRNA:HanXRQr2_Chr05g0194441">
    <property type="protein sequence ID" value="mRNA:HanXRQr2_Chr05g0194441"/>
    <property type="gene ID" value="HanXRQr2_Chr05g0194441"/>
</dbReference>
<dbReference type="Proteomes" id="UP000215914">
    <property type="component" value="Chromosome 5"/>
</dbReference>
<reference evidence="1 3" key="1">
    <citation type="journal article" date="2017" name="Nature">
        <title>The sunflower genome provides insights into oil metabolism, flowering and Asterid evolution.</title>
        <authorList>
            <person name="Badouin H."/>
            <person name="Gouzy J."/>
            <person name="Grassa C.J."/>
            <person name="Murat F."/>
            <person name="Staton S.E."/>
            <person name="Cottret L."/>
            <person name="Lelandais-Briere C."/>
            <person name="Owens G.L."/>
            <person name="Carrere S."/>
            <person name="Mayjonade B."/>
            <person name="Legrand L."/>
            <person name="Gill N."/>
            <person name="Kane N.C."/>
            <person name="Bowers J.E."/>
            <person name="Hubner S."/>
            <person name="Bellec A."/>
            <person name="Berard A."/>
            <person name="Berges H."/>
            <person name="Blanchet N."/>
            <person name="Boniface M.C."/>
            <person name="Brunel D."/>
            <person name="Catrice O."/>
            <person name="Chaidir N."/>
            <person name="Claudel C."/>
            <person name="Donnadieu C."/>
            <person name="Faraut T."/>
            <person name="Fievet G."/>
            <person name="Helmstetter N."/>
            <person name="King M."/>
            <person name="Knapp S.J."/>
            <person name="Lai Z."/>
            <person name="Le Paslier M.C."/>
            <person name="Lippi Y."/>
            <person name="Lorenzon L."/>
            <person name="Mandel J.R."/>
            <person name="Marage G."/>
            <person name="Marchand G."/>
            <person name="Marquand E."/>
            <person name="Bret-Mestries E."/>
            <person name="Morien E."/>
            <person name="Nambeesan S."/>
            <person name="Nguyen T."/>
            <person name="Pegot-Espagnet P."/>
            <person name="Pouilly N."/>
            <person name="Raftis F."/>
            <person name="Sallet E."/>
            <person name="Schiex T."/>
            <person name="Thomas J."/>
            <person name="Vandecasteele C."/>
            <person name="Vares D."/>
            <person name="Vear F."/>
            <person name="Vautrin S."/>
            <person name="Crespi M."/>
            <person name="Mangin B."/>
            <person name="Burke J.M."/>
            <person name="Salse J."/>
            <person name="Munos S."/>
            <person name="Vincourt P."/>
            <person name="Rieseberg L.H."/>
            <person name="Langlade N.B."/>
        </authorList>
    </citation>
    <scope>NUCLEOTIDE SEQUENCE [LARGE SCALE GENOMIC DNA]</scope>
    <source>
        <strain evidence="3">cv. SF193</strain>
        <tissue evidence="1">Leaves</tissue>
    </source>
</reference>
<protein>
    <submittedName>
        <fullName evidence="2">Uncharacterized protein</fullName>
    </submittedName>
</protein>
<reference evidence="1" key="3">
    <citation type="submission" date="2020-06" db="EMBL/GenBank/DDBJ databases">
        <title>Helianthus annuus Genome sequencing and assembly Release 2.</title>
        <authorList>
            <person name="Gouzy J."/>
            <person name="Langlade N."/>
            <person name="Munos S."/>
        </authorList>
    </citation>
    <scope>NUCLEOTIDE SEQUENCE</scope>
    <source>
        <tissue evidence="1">Leaves</tissue>
    </source>
</reference>
<reference evidence="2" key="2">
    <citation type="submission" date="2017-02" db="EMBL/GenBank/DDBJ databases">
        <title>Sunflower complete genome.</title>
        <authorList>
            <person name="Langlade N."/>
            <person name="Munos S."/>
        </authorList>
    </citation>
    <scope>NUCLEOTIDE SEQUENCE [LARGE SCALE GENOMIC DNA]</scope>
    <source>
        <tissue evidence="2">Leaves</tissue>
    </source>
</reference>